<evidence type="ECO:0000256" key="1">
    <source>
        <dbReference type="SAM" id="SignalP"/>
    </source>
</evidence>
<evidence type="ECO:0000313" key="3">
    <source>
        <dbReference type="Proteomes" id="UP000786811"/>
    </source>
</evidence>
<accession>A0A8J2MTV4</accession>
<dbReference type="OrthoDB" id="8185902at2759"/>
<keyword evidence="1" id="KW-0732">Signal</keyword>
<keyword evidence="3" id="KW-1185">Reference proteome</keyword>
<dbReference type="PANTHER" id="PTHR11008">
    <property type="entry name" value="PROTEIN TAKEOUT-LIKE PROTEIN"/>
    <property type="match status" value="1"/>
</dbReference>
<protein>
    <submittedName>
        <fullName evidence="2">Uncharacterized protein</fullName>
    </submittedName>
</protein>
<dbReference type="InterPro" id="IPR038606">
    <property type="entry name" value="To_sf"/>
</dbReference>
<dbReference type="Pfam" id="PF06585">
    <property type="entry name" value="JHBP"/>
    <property type="match status" value="1"/>
</dbReference>
<dbReference type="InterPro" id="IPR010562">
    <property type="entry name" value="Haemolymph_juvenile_hormone-bd"/>
</dbReference>
<dbReference type="AlphaFoldDB" id="A0A8J2MTV4"/>
<feature type="signal peptide" evidence="1">
    <location>
        <begin position="1"/>
        <end position="19"/>
    </location>
</feature>
<sequence>MQVLVCSFFISALVLVTFAQVPSYIKVCGRKNPQLNLCIKNSVESLRTKLRTGIPELNVPAIEYLEIEEGLPLANSNEIKASAKQVKLLGLPGFIINNIKMDLNAKSIDIDVSFKEVQLEGDYDVTAKIIVPVSGKGPIKIDAPSYIPICGRRDPNLNECIIKSVDKLRPKLREGIPELSVPPVDPVFLKDGLPLSDSPDFKAGASNIKIYNALDFEVRGLNVDLENQKIDVRLFFKRLRLTGDYDVKAKIIVPVEGTGPIEIDNKDIESNSTMVYQLVNTKKGKQMFFSSMKNKLKIGDYKSVFTAKTGPTATFSEAVNAVINGNRQEILDTITPHIEKAVSAKILEIANQICKNFTYDELFPDRE</sequence>
<evidence type="ECO:0000313" key="2">
    <source>
        <dbReference type="EMBL" id="CAG5107885.1"/>
    </source>
</evidence>
<dbReference type="PANTHER" id="PTHR11008:SF39">
    <property type="entry name" value="CIRCADIAN CLOCK-CONTROLLED PROTEIN-LIKE PROTEIN"/>
    <property type="match status" value="1"/>
</dbReference>
<dbReference type="GO" id="GO:0005615">
    <property type="term" value="C:extracellular space"/>
    <property type="evidence" value="ECO:0007669"/>
    <property type="project" value="TreeGrafter"/>
</dbReference>
<organism evidence="2 3">
    <name type="scientific">Cotesia congregata</name>
    <name type="common">Parasitoid wasp</name>
    <name type="synonym">Apanteles congregatus</name>
    <dbReference type="NCBI Taxonomy" id="51543"/>
    <lineage>
        <taxon>Eukaryota</taxon>
        <taxon>Metazoa</taxon>
        <taxon>Ecdysozoa</taxon>
        <taxon>Arthropoda</taxon>
        <taxon>Hexapoda</taxon>
        <taxon>Insecta</taxon>
        <taxon>Pterygota</taxon>
        <taxon>Neoptera</taxon>
        <taxon>Endopterygota</taxon>
        <taxon>Hymenoptera</taxon>
        <taxon>Apocrita</taxon>
        <taxon>Ichneumonoidea</taxon>
        <taxon>Braconidae</taxon>
        <taxon>Microgastrinae</taxon>
        <taxon>Cotesia</taxon>
    </lineage>
</organism>
<proteinExistence type="predicted"/>
<dbReference type="Proteomes" id="UP000786811">
    <property type="component" value="Unassembled WGS sequence"/>
</dbReference>
<dbReference type="Gene3D" id="3.15.10.30">
    <property type="entry name" value="Haemolymph juvenile hormone binding protein"/>
    <property type="match status" value="2"/>
</dbReference>
<gene>
    <name evidence="2" type="ORF">HICCMSTLAB_LOCUS12961</name>
</gene>
<reference evidence="2" key="1">
    <citation type="submission" date="2021-04" db="EMBL/GenBank/DDBJ databases">
        <authorList>
            <person name="Chebbi M.A.C M."/>
        </authorList>
    </citation>
    <scope>NUCLEOTIDE SEQUENCE</scope>
</reference>
<feature type="chain" id="PRO_5035176627" evidence="1">
    <location>
        <begin position="20"/>
        <end position="367"/>
    </location>
</feature>
<name>A0A8J2MTV4_COTCN</name>
<dbReference type="EMBL" id="CAJNRD030001124">
    <property type="protein sequence ID" value="CAG5107885.1"/>
    <property type="molecule type" value="Genomic_DNA"/>
</dbReference>
<dbReference type="SMART" id="SM00700">
    <property type="entry name" value="JHBP"/>
    <property type="match status" value="1"/>
</dbReference>
<comment type="caution">
    <text evidence="2">The sequence shown here is derived from an EMBL/GenBank/DDBJ whole genome shotgun (WGS) entry which is preliminary data.</text>
</comment>